<dbReference type="Pfam" id="PF08281">
    <property type="entry name" value="Sigma70_r4_2"/>
    <property type="match status" value="1"/>
</dbReference>
<keyword evidence="3" id="KW-0238">DNA-binding</keyword>
<evidence type="ECO:0000256" key="1">
    <source>
        <dbReference type="ARBA" id="ARBA00023015"/>
    </source>
</evidence>
<dbReference type="AlphaFoldDB" id="A0A150QPH8"/>
<dbReference type="InterPro" id="IPR036388">
    <property type="entry name" value="WH-like_DNA-bd_sf"/>
</dbReference>
<evidence type="ECO:0000313" key="7">
    <source>
        <dbReference type="EMBL" id="KYF69887.1"/>
    </source>
</evidence>
<dbReference type="Gene3D" id="1.10.10.10">
    <property type="entry name" value="Winged helix-like DNA-binding domain superfamily/Winged helix DNA-binding domain"/>
    <property type="match status" value="1"/>
</dbReference>
<dbReference type="PANTHER" id="PTHR43133:SF8">
    <property type="entry name" value="RNA POLYMERASE SIGMA FACTOR HI_1459-RELATED"/>
    <property type="match status" value="1"/>
</dbReference>
<evidence type="ECO:0000256" key="2">
    <source>
        <dbReference type="ARBA" id="ARBA00023082"/>
    </source>
</evidence>
<comment type="caution">
    <text evidence="7">The sequence shown here is derived from an EMBL/GenBank/DDBJ whole genome shotgun (WGS) entry which is preliminary data.</text>
</comment>
<keyword evidence="1" id="KW-0805">Transcription regulation</keyword>
<dbReference type="Proteomes" id="UP000075260">
    <property type="component" value="Unassembled WGS sequence"/>
</dbReference>
<protein>
    <recommendedName>
        <fullName evidence="6">RNA polymerase sigma factor 70 region 4 type 2 domain-containing protein</fullName>
    </recommendedName>
</protein>
<feature type="domain" description="RNA polymerase sigma factor 70 region 4 type 2" evidence="6">
    <location>
        <begin position="184"/>
        <end position="231"/>
    </location>
</feature>
<evidence type="ECO:0000256" key="4">
    <source>
        <dbReference type="ARBA" id="ARBA00023163"/>
    </source>
</evidence>
<dbReference type="PANTHER" id="PTHR43133">
    <property type="entry name" value="RNA POLYMERASE ECF-TYPE SIGMA FACTO"/>
    <property type="match status" value="1"/>
</dbReference>
<gene>
    <name evidence="7" type="ORF">BE15_39715</name>
</gene>
<dbReference type="GO" id="GO:0016987">
    <property type="term" value="F:sigma factor activity"/>
    <property type="evidence" value="ECO:0007669"/>
    <property type="project" value="UniProtKB-KW"/>
</dbReference>
<sequence length="481" mass="51702">MSPSHPPAAPLQHGAWTSMHTTAVHILPGMLRFLGVAEDDLDDLCQDVLLGAYRSFPRYDPMRPGSARAAALLGSPDTLRIAVAPGHAAVAADSGPSDTPPRLGGIPAGMLDPARPERLGEHWRAEASWLFGIAWRQVRHHLERAYRRREVPVGLADAASFQREDVAPSSEHHLAAKERLALAVRLLSEVAPERRAVLVLADAYDVPVREIARALEINENTAASRLRLARRDYRAAEKRLRPEEKRALRSSFLVLPLFSATSLRALSEAIVPASAPAAPSPRARLEGARWRARLARLARPFARAVRPALGWGAAGIAGGVLLATALAPAPVTWARHLEAVAGPLLVARSAHPARTPEPRSAGVLGEAPRSGDAARSDDAQGPRAPAARANDGPGQREPAASRRAPAPPDQGQERLDEELALLDAAKEALLHGERGAALEHLDAHARRFPRSRLTLLRERLRSRAEALPVTTTGVTAGHERP</sequence>
<accession>A0A150QPH8</accession>
<name>A0A150QPH8_SORCE</name>
<evidence type="ECO:0000313" key="8">
    <source>
        <dbReference type="Proteomes" id="UP000075260"/>
    </source>
</evidence>
<organism evidence="7 8">
    <name type="scientific">Sorangium cellulosum</name>
    <name type="common">Polyangium cellulosum</name>
    <dbReference type="NCBI Taxonomy" id="56"/>
    <lineage>
        <taxon>Bacteria</taxon>
        <taxon>Pseudomonadati</taxon>
        <taxon>Myxococcota</taxon>
        <taxon>Polyangia</taxon>
        <taxon>Polyangiales</taxon>
        <taxon>Polyangiaceae</taxon>
        <taxon>Sorangium</taxon>
    </lineage>
</organism>
<reference evidence="7 8" key="1">
    <citation type="submission" date="2014-02" db="EMBL/GenBank/DDBJ databases">
        <title>The small core and large imbalanced accessory genome model reveals a collaborative survival strategy of Sorangium cellulosum strains in nature.</title>
        <authorList>
            <person name="Han K."/>
            <person name="Peng R."/>
            <person name="Blom J."/>
            <person name="Li Y.-Z."/>
        </authorList>
    </citation>
    <scope>NUCLEOTIDE SEQUENCE [LARGE SCALE GENOMIC DNA]</scope>
    <source>
        <strain evidence="7 8">So0008-312</strain>
    </source>
</reference>
<feature type="region of interest" description="Disordered" evidence="5">
    <location>
        <begin position="351"/>
        <end position="412"/>
    </location>
</feature>
<dbReference type="OrthoDB" id="5500990at2"/>
<proteinExistence type="predicted"/>
<evidence type="ECO:0000259" key="6">
    <source>
        <dbReference type="Pfam" id="PF08281"/>
    </source>
</evidence>
<dbReference type="SUPFAM" id="SSF88659">
    <property type="entry name" value="Sigma3 and sigma4 domains of RNA polymerase sigma factors"/>
    <property type="match status" value="1"/>
</dbReference>
<dbReference type="InterPro" id="IPR039425">
    <property type="entry name" value="RNA_pol_sigma-70-like"/>
</dbReference>
<keyword evidence="2" id="KW-0731">Sigma factor</keyword>
<evidence type="ECO:0000256" key="3">
    <source>
        <dbReference type="ARBA" id="ARBA00023125"/>
    </source>
</evidence>
<dbReference type="GO" id="GO:0003677">
    <property type="term" value="F:DNA binding"/>
    <property type="evidence" value="ECO:0007669"/>
    <property type="project" value="UniProtKB-KW"/>
</dbReference>
<dbReference type="EMBL" id="JEMA01000442">
    <property type="protein sequence ID" value="KYF69887.1"/>
    <property type="molecule type" value="Genomic_DNA"/>
</dbReference>
<keyword evidence="4" id="KW-0804">Transcription</keyword>
<evidence type="ECO:0000256" key="5">
    <source>
        <dbReference type="SAM" id="MobiDB-lite"/>
    </source>
</evidence>
<dbReference type="InterPro" id="IPR013249">
    <property type="entry name" value="RNA_pol_sigma70_r4_t2"/>
</dbReference>
<dbReference type="GO" id="GO:0006352">
    <property type="term" value="P:DNA-templated transcription initiation"/>
    <property type="evidence" value="ECO:0007669"/>
    <property type="project" value="InterPro"/>
</dbReference>
<dbReference type="InterPro" id="IPR013324">
    <property type="entry name" value="RNA_pol_sigma_r3/r4-like"/>
</dbReference>